<comment type="caution">
    <text evidence="1">The sequence shown here is derived from an EMBL/GenBank/DDBJ whole genome shotgun (WGS) entry which is preliminary data.</text>
</comment>
<accession>A0ACB8SIK8</accession>
<keyword evidence="2" id="KW-1185">Reference proteome</keyword>
<evidence type="ECO:0000313" key="1">
    <source>
        <dbReference type="EMBL" id="KAI0056394.1"/>
    </source>
</evidence>
<name>A0ACB8SIK8_9AGAM</name>
<gene>
    <name evidence="1" type="ORF">BV25DRAFT_1579574</name>
</gene>
<reference evidence="1" key="1">
    <citation type="submission" date="2021-03" db="EMBL/GenBank/DDBJ databases">
        <authorList>
            <consortium name="DOE Joint Genome Institute"/>
            <person name="Ahrendt S."/>
            <person name="Looney B.P."/>
            <person name="Miyauchi S."/>
            <person name="Morin E."/>
            <person name="Drula E."/>
            <person name="Courty P.E."/>
            <person name="Chicoki N."/>
            <person name="Fauchery L."/>
            <person name="Kohler A."/>
            <person name="Kuo A."/>
            <person name="Labutti K."/>
            <person name="Pangilinan J."/>
            <person name="Lipzen A."/>
            <person name="Riley R."/>
            <person name="Andreopoulos W."/>
            <person name="He G."/>
            <person name="Johnson J."/>
            <person name="Barry K.W."/>
            <person name="Grigoriev I.V."/>
            <person name="Nagy L."/>
            <person name="Hibbett D."/>
            <person name="Henrissat B."/>
            <person name="Matheny P.B."/>
            <person name="Labbe J."/>
            <person name="Martin F."/>
        </authorList>
    </citation>
    <scope>NUCLEOTIDE SEQUENCE</scope>
    <source>
        <strain evidence="1">HHB10654</strain>
    </source>
</reference>
<reference evidence="1" key="2">
    <citation type="journal article" date="2022" name="New Phytol.">
        <title>Evolutionary transition to the ectomycorrhizal habit in the genomes of a hyperdiverse lineage of mushroom-forming fungi.</title>
        <authorList>
            <person name="Looney B."/>
            <person name="Miyauchi S."/>
            <person name="Morin E."/>
            <person name="Drula E."/>
            <person name="Courty P.E."/>
            <person name="Kohler A."/>
            <person name="Kuo A."/>
            <person name="LaButti K."/>
            <person name="Pangilinan J."/>
            <person name="Lipzen A."/>
            <person name="Riley R."/>
            <person name="Andreopoulos W."/>
            <person name="He G."/>
            <person name="Johnson J."/>
            <person name="Nolan M."/>
            <person name="Tritt A."/>
            <person name="Barry K.W."/>
            <person name="Grigoriev I.V."/>
            <person name="Nagy L.G."/>
            <person name="Hibbett D."/>
            <person name="Henrissat B."/>
            <person name="Matheny P.B."/>
            <person name="Labbe J."/>
            <person name="Martin F.M."/>
        </authorList>
    </citation>
    <scope>NUCLEOTIDE SEQUENCE</scope>
    <source>
        <strain evidence="1">HHB10654</strain>
    </source>
</reference>
<sequence length="379" mass="42400">MELSAEAYSLIVGFVGNRNDLCSLCRVSKAFQIAAERALYNTLQMTSPLESIALCKLLVNRPRLAPLVVALTISLQDREPASDESSVEDETSKAPSMPLDYWDSIASVLQRTTRIRFLNIYIDNGSDPKQAWVLKRCTFQLQAFHCDLAWDRDLVSFLSSQSLLSDLYIADFNEDTPDTVSITNQSLRLAQKLPKLTILECTFTEVVGVLVPGRPVTHVKSCFSSSEPAAKRAEMSILVENLRLSSRAVCSLNVADSAYTGPFSQEFLSRLVTAFSPDSELRYVGPFVLPVDGRERLAFYSKLRRMPRLQCTELEVSDWDPPPLSFPAMRALASELRMYCPSVTTVIFIHNLEPKVVRAVDGLWRADSDVVADSVWRDV</sequence>
<dbReference type="Proteomes" id="UP000814140">
    <property type="component" value="Unassembled WGS sequence"/>
</dbReference>
<organism evidence="1 2">
    <name type="scientific">Artomyces pyxidatus</name>
    <dbReference type="NCBI Taxonomy" id="48021"/>
    <lineage>
        <taxon>Eukaryota</taxon>
        <taxon>Fungi</taxon>
        <taxon>Dikarya</taxon>
        <taxon>Basidiomycota</taxon>
        <taxon>Agaricomycotina</taxon>
        <taxon>Agaricomycetes</taxon>
        <taxon>Russulales</taxon>
        <taxon>Auriscalpiaceae</taxon>
        <taxon>Artomyces</taxon>
    </lineage>
</organism>
<evidence type="ECO:0000313" key="2">
    <source>
        <dbReference type="Proteomes" id="UP000814140"/>
    </source>
</evidence>
<proteinExistence type="predicted"/>
<dbReference type="EMBL" id="MU277265">
    <property type="protein sequence ID" value="KAI0056394.1"/>
    <property type="molecule type" value="Genomic_DNA"/>
</dbReference>
<protein>
    <submittedName>
        <fullName evidence="1">Uncharacterized protein</fullName>
    </submittedName>
</protein>